<comment type="caution">
    <text evidence="4">The sequence shown here is derived from an EMBL/GenBank/DDBJ whole genome shotgun (WGS) entry which is preliminary data.</text>
</comment>
<dbReference type="GeneID" id="81422219"/>
<feature type="compositionally biased region" description="Basic residues" evidence="3">
    <location>
        <begin position="101"/>
        <end position="111"/>
    </location>
</feature>
<dbReference type="InterPro" id="IPR021858">
    <property type="entry name" value="Fun_TF"/>
</dbReference>
<gene>
    <name evidence="4" type="ORF">N7482_000918</name>
</gene>
<evidence type="ECO:0000313" key="4">
    <source>
        <dbReference type="EMBL" id="KAJ5175041.1"/>
    </source>
</evidence>
<reference evidence="4" key="1">
    <citation type="submission" date="2022-11" db="EMBL/GenBank/DDBJ databases">
        <authorList>
            <person name="Petersen C."/>
        </authorList>
    </citation>
    <scope>NUCLEOTIDE SEQUENCE</scope>
    <source>
        <strain evidence="4">IBT 26290</strain>
    </source>
</reference>
<dbReference type="PANTHER" id="PTHR37534:SF46">
    <property type="entry name" value="ZN(II)2CYS6 TRANSCRIPTION FACTOR (EUROFUNG)"/>
    <property type="match status" value="1"/>
</dbReference>
<dbReference type="RefSeq" id="XP_056546649.1">
    <property type="nucleotide sequence ID" value="XM_056683043.1"/>
</dbReference>
<dbReference type="AlphaFoldDB" id="A0A9W9LSK6"/>
<evidence type="ECO:0000256" key="1">
    <source>
        <dbReference type="ARBA" id="ARBA00004123"/>
    </source>
</evidence>
<feature type="region of interest" description="Disordered" evidence="3">
    <location>
        <begin position="52"/>
        <end position="138"/>
    </location>
</feature>
<proteinExistence type="predicted"/>
<keyword evidence="2" id="KW-0539">Nucleus</keyword>
<sequence length="518" mass="58651">MRLDNGFNCHKHLGLRLPSPLQAANGAPNKLSGLGEVRLPYVPIFVSALRSKKTSKLQWQDQRRKTRPQRPRQTKATSPEDYGGSTDTIRFSFVQEDGRRETKRKRTHKTPSPHTQEDSAEMPSSTPDAGSSPERRYKPGLELGPVLYSHQPDYFQLPFSTLEQIAFFTWTFSPVTLTYDIKANPWQACIPQIEQAPFLLDAVRALAIRHRSHLEDTRESLSVLELKDKALSSFAQSIGMVPLEVGISASLILIGIDYTESAFGNWIVHLQGVHRMIEAAGGIQLGNGDMHLRAQIAQLVWYDTIIALLSRRQPVFPREYIECVLSWKSESQWSFLALNGFPDAAFPHMYEIAEAAAHASSLSEGHVAGLEMKLWLARFETEQGTTDKDIAALTDCWRLGLLLYCTRVFHRGEAARRKARVLAEEIMWLVHDIPADSNKQKQALLPLFLAASEMESFRFRRIAVDFCERWKKRSGIWLNQTAMELLETVWAAVDENPNGDIWWGDFVNPSPDCGYLFG</sequence>
<evidence type="ECO:0000256" key="3">
    <source>
        <dbReference type="SAM" id="MobiDB-lite"/>
    </source>
</evidence>
<accession>A0A9W9LSK6</accession>
<dbReference type="Pfam" id="PF11951">
    <property type="entry name" value="Fungal_trans_2"/>
    <property type="match status" value="1"/>
</dbReference>
<protein>
    <recommendedName>
        <fullName evidence="6">Fungal-specific transcription factor domain-containing protein</fullName>
    </recommendedName>
</protein>
<evidence type="ECO:0000256" key="2">
    <source>
        <dbReference type="ARBA" id="ARBA00023242"/>
    </source>
</evidence>
<comment type="subcellular location">
    <subcellularLocation>
        <location evidence="1">Nucleus</location>
    </subcellularLocation>
</comment>
<keyword evidence="5" id="KW-1185">Reference proteome</keyword>
<evidence type="ECO:0008006" key="6">
    <source>
        <dbReference type="Google" id="ProtNLM"/>
    </source>
</evidence>
<reference evidence="4" key="2">
    <citation type="journal article" date="2023" name="IMA Fungus">
        <title>Comparative genomic study of the Penicillium genus elucidates a diverse pangenome and 15 lateral gene transfer events.</title>
        <authorList>
            <person name="Petersen C."/>
            <person name="Sorensen T."/>
            <person name="Nielsen M.R."/>
            <person name="Sondergaard T.E."/>
            <person name="Sorensen J.L."/>
            <person name="Fitzpatrick D.A."/>
            <person name="Frisvad J.C."/>
            <person name="Nielsen K.L."/>
        </authorList>
    </citation>
    <scope>NUCLEOTIDE SEQUENCE</scope>
    <source>
        <strain evidence="4">IBT 26290</strain>
    </source>
</reference>
<name>A0A9W9LSK6_9EURO</name>
<dbReference type="OrthoDB" id="2015447at2759"/>
<organism evidence="4 5">
    <name type="scientific">Penicillium canariense</name>
    <dbReference type="NCBI Taxonomy" id="189055"/>
    <lineage>
        <taxon>Eukaryota</taxon>
        <taxon>Fungi</taxon>
        <taxon>Dikarya</taxon>
        <taxon>Ascomycota</taxon>
        <taxon>Pezizomycotina</taxon>
        <taxon>Eurotiomycetes</taxon>
        <taxon>Eurotiomycetidae</taxon>
        <taxon>Eurotiales</taxon>
        <taxon>Aspergillaceae</taxon>
        <taxon>Penicillium</taxon>
    </lineage>
</organism>
<dbReference type="GO" id="GO:0005634">
    <property type="term" value="C:nucleus"/>
    <property type="evidence" value="ECO:0007669"/>
    <property type="project" value="UniProtKB-SubCell"/>
</dbReference>
<evidence type="ECO:0000313" key="5">
    <source>
        <dbReference type="Proteomes" id="UP001149163"/>
    </source>
</evidence>
<dbReference type="Proteomes" id="UP001149163">
    <property type="component" value="Unassembled WGS sequence"/>
</dbReference>
<dbReference type="EMBL" id="JAPQKN010000001">
    <property type="protein sequence ID" value="KAJ5175041.1"/>
    <property type="molecule type" value="Genomic_DNA"/>
</dbReference>
<feature type="compositionally biased region" description="Basic residues" evidence="3">
    <location>
        <begin position="64"/>
        <end position="73"/>
    </location>
</feature>
<dbReference type="PANTHER" id="PTHR37534">
    <property type="entry name" value="TRANSCRIPTIONAL ACTIVATOR PROTEIN UGA3"/>
    <property type="match status" value="1"/>
</dbReference>